<evidence type="ECO:0000256" key="4">
    <source>
        <dbReference type="ARBA" id="ARBA00012438"/>
    </source>
</evidence>
<evidence type="ECO:0000313" key="19">
    <source>
        <dbReference type="EMBL" id="BDG05590.1"/>
    </source>
</evidence>
<proteinExistence type="predicted"/>
<evidence type="ECO:0000256" key="12">
    <source>
        <dbReference type="ARBA" id="ARBA00023012"/>
    </source>
</evidence>
<keyword evidence="12" id="KW-0902">Two-component regulatory system</keyword>
<dbReference type="PANTHER" id="PTHR24421">
    <property type="entry name" value="NITRATE/NITRITE SENSOR PROTEIN NARX-RELATED"/>
    <property type="match status" value="1"/>
</dbReference>
<evidence type="ECO:0000256" key="1">
    <source>
        <dbReference type="ARBA" id="ARBA00000085"/>
    </source>
</evidence>
<keyword evidence="20" id="KW-1185">Reference proteome</keyword>
<protein>
    <recommendedName>
        <fullName evidence="5">Oxygen sensor histidine kinase NreB</fullName>
        <ecNumber evidence="4">2.7.13.3</ecNumber>
    </recommendedName>
    <alternativeName>
        <fullName evidence="15">Nitrogen regulation protein B</fullName>
    </alternativeName>
</protein>
<dbReference type="Pfam" id="PF07730">
    <property type="entry name" value="HisKA_3"/>
    <property type="match status" value="1"/>
</dbReference>
<dbReference type="InterPro" id="IPR011712">
    <property type="entry name" value="Sig_transdc_His_kin_sub3_dim/P"/>
</dbReference>
<reference evidence="20" key="1">
    <citation type="journal article" date="2022" name="Int. J. Syst. Evol. Microbiol.">
        <title>Anaeromyxobacter oryzae sp. nov., Anaeromyxobacter diazotrophicus sp. nov. and Anaeromyxobacter paludicola sp. nov., isolated from paddy soils.</title>
        <authorList>
            <person name="Itoh H."/>
            <person name="Xu Z."/>
            <person name="Mise K."/>
            <person name="Masuda Y."/>
            <person name="Ushijima N."/>
            <person name="Hayakawa C."/>
            <person name="Shiratori Y."/>
            <person name="Senoo K."/>
        </authorList>
    </citation>
    <scope>NUCLEOTIDE SEQUENCE [LARGE SCALE GENOMIC DNA]</scope>
    <source>
        <strain evidence="20">Red232</strain>
    </source>
</reference>
<dbReference type="EMBL" id="AP025591">
    <property type="protein sequence ID" value="BDG05590.1"/>
    <property type="molecule type" value="Genomic_DNA"/>
</dbReference>
<keyword evidence="16" id="KW-0175">Coiled coil</keyword>
<evidence type="ECO:0000256" key="17">
    <source>
        <dbReference type="SAM" id="MobiDB-lite"/>
    </source>
</evidence>
<dbReference type="Gene3D" id="3.30.450.40">
    <property type="match status" value="1"/>
</dbReference>
<evidence type="ECO:0000256" key="16">
    <source>
        <dbReference type="SAM" id="Coils"/>
    </source>
</evidence>
<evidence type="ECO:0000256" key="15">
    <source>
        <dbReference type="ARBA" id="ARBA00030800"/>
    </source>
</evidence>
<evidence type="ECO:0000256" key="7">
    <source>
        <dbReference type="ARBA" id="ARBA00022490"/>
    </source>
</evidence>
<keyword evidence="7" id="KW-0963">Cytoplasm</keyword>
<dbReference type="RefSeq" id="WP_248354559.1">
    <property type="nucleotide sequence ID" value="NZ_AP025591.1"/>
</dbReference>
<keyword evidence="10" id="KW-0418">Kinase</keyword>
<evidence type="ECO:0000313" key="20">
    <source>
        <dbReference type="Proteomes" id="UP001162891"/>
    </source>
</evidence>
<dbReference type="SUPFAM" id="SSF55874">
    <property type="entry name" value="ATPase domain of HSP90 chaperone/DNA topoisomerase II/histidine kinase"/>
    <property type="match status" value="1"/>
</dbReference>
<evidence type="ECO:0000256" key="6">
    <source>
        <dbReference type="ARBA" id="ARBA00022485"/>
    </source>
</evidence>
<dbReference type="InterPro" id="IPR029016">
    <property type="entry name" value="GAF-like_dom_sf"/>
</dbReference>
<dbReference type="PANTHER" id="PTHR24421:SF59">
    <property type="entry name" value="OXYGEN SENSOR HISTIDINE KINASE NREB"/>
    <property type="match status" value="1"/>
</dbReference>
<evidence type="ECO:0000256" key="13">
    <source>
        <dbReference type="ARBA" id="ARBA00023014"/>
    </source>
</evidence>
<feature type="domain" description="Histidine kinase" evidence="18">
    <location>
        <begin position="355"/>
        <end position="444"/>
    </location>
</feature>
<name>A0ABM7X1G8_9BACT</name>
<evidence type="ECO:0000256" key="11">
    <source>
        <dbReference type="ARBA" id="ARBA00023004"/>
    </source>
</evidence>
<comment type="function">
    <text evidence="14">Member of the two-component regulatory system NreB/NreC involved in the control of dissimilatory nitrate/nitrite reduction in response to oxygen. NreB functions as a direct oxygen sensor histidine kinase which is autophosphorylated, in the absence of oxygen, probably at the conserved histidine residue, and transfers its phosphate group probably to a conserved aspartate residue of NreC. NreB/NreC activates the expression of the nitrate (narGHJI) and nitrite (nir) reductase operons, as well as the putative nitrate transporter gene narT.</text>
</comment>
<dbReference type="InterPro" id="IPR005467">
    <property type="entry name" value="His_kinase_dom"/>
</dbReference>
<evidence type="ECO:0000256" key="10">
    <source>
        <dbReference type="ARBA" id="ARBA00022777"/>
    </source>
</evidence>
<keyword evidence="9" id="KW-0479">Metal-binding</keyword>
<dbReference type="PROSITE" id="PS50109">
    <property type="entry name" value="HIS_KIN"/>
    <property type="match status" value="1"/>
</dbReference>
<dbReference type="CDD" id="cd16917">
    <property type="entry name" value="HATPase_UhpB-NarQ-NarX-like"/>
    <property type="match status" value="1"/>
</dbReference>
<evidence type="ECO:0000256" key="14">
    <source>
        <dbReference type="ARBA" id="ARBA00024827"/>
    </source>
</evidence>
<comment type="catalytic activity">
    <reaction evidence="1">
        <text>ATP + protein L-histidine = ADP + protein N-phospho-L-histidine.</text>
        <dbReference type="EC" id="2.7.13.3"/>
    </reaction>
</comment>
<dbReference type="SMART" id="SM00065">
    <property type="entry name" value="GAF"/>
    <property type="match status" value="1"/>
</dbReference>
<dbReference type="InterPro" id="IPR050482">
    <property type="entry name" value="Sensor_HK_TwoCompSys"/>
</dbReference>
<dbReference type="InterPro" id="IPR036890">
    <property type="entry name" value="HATPase_C_sf"/>
</dbReference>
<feature type="compositionally biased region" description="Basic and acidic residues" evidence="17">
    <location>
        <begin position="10"/>
        <end position="26"/>
    </location>
</feature>
<dbReference type="Pfam" id="PF02518">
    <property type="entry name" value="HATPase_c"/>
    <property type="match status" value="1"/>
</dbReference>
<dbReference type="Gene3D" id="1.20.5.1930">
    <property type="match status" value="1"/>
</dbReference>
<comment type="cofactor">
    <cofactor evidence="2">
        <name>[4Fe-4S] cluster</name>
        <dbReference type="ChEBI" id="CHEBI:49883"/>
    </cofactor>
</comment>
<dbReference type="Pfam" id="PF01590">
    <property type="entry name" value="GAF"/>
    <property type="match status" value="1"/>
</dbReference>
<dbReference type="Gene3D" id="3.30.565.10">
    <property type="entry name" value="Histidine kinase-like ATPase, C-terminal domain"/>
    <property type="match status" value="1"/>
</dbReference>
<dbReference type="InterPro" id="IPR003018">
    <property type="entry name" value="GAF"/>
</dbReference>
<evidence type="ECO:0000256" key="5">
    <source>
        <dbReference type="ARBA" id="ARBA00017322"/>
    </source>
</evidence>
<keyword evidence="11" id="KW-0408">Iron</keyword>
<dbReference type="InterPro" id="IPR004358">
    <property type="entry name" value="Sig_transdc_His_kin-like_C"/>
</dbReference>
<keyword evidence="8" id="KW-0808">Transferase</keyword>
<dbReference type="Proteomes" id="UP001162891">
    <property type="component" value="Chromosome"/>
</dbReference>
<evidence type="ECO:0000256" key="2">
    <source>
        <dbReference type="ARBA" id="ARBA00001966"/>
    </source>
</evidence>
<evidence type="ECO:0000259" key="18">
    <source>
        <dbReference type="PROSITE" id="PS50109"/>
    </source>
</evidence>
<dbReference type="PRINTS" id="PR00344">
    <property type="entry name" value="BCTRLSENSOR"/>
</dbReference>
<dbReference type="SUPFAM" id="SSF55781">
    <property type="entry name" value="GAF domain-like"/>
    <property type="match status" value="1"/>
</dbReference>
<organism evidence="19 20">
    <name type="scientific">Anaeromyxobacter oryzae</name>
    <dbReference type="NCBI Taxonomy" id="2918170"/>
    <lineage>
        <taxon>Bacteria</taxon>
        <taxon>Pseudomonadati</taxon>
        <taxon>Myxococcota</taxon>
        <taxon>Myxococcia</taxon>
        <taxon>Myxococcales</taxon>
        <taxon>Cystobacterineae</taxon>
        <taxon>Anaeromyxobacteraceae</taxon>
        <taxon>Anaeromyxobacter</taxon>
    </lineage>
</organism>
<feature type="coiled-coil region" evidence="16">
    <location>
        <begin position="212"/>
        <end position="246"/>
    </location>
</feature>
<accession>A0ABM7X1G8</accession>
<feature type="region of interest" description="Disordered" evidence="17">
    <location>
        <begin position="1"/>
        <end position="44"/>
    </location>
</feature>
<dbReference type="SMART" id="SM00387">
    <property type="entry name" value="HATPase_c"/>
    <property type="match status" value="1"/>
</dbReference>
<keyword evidence="6" id="KW-0004">4Fe-4S</keyword>
<dbReference type="EC" id="2.7.13.3" evidence="4"/>
<dbReference type="InterPro" id="IPR003594">
    <property type="entry name" value="HATPase_dom"/>
</dbReference>
<evidence type="ECO:0000256" key="3">
    <source>
        <dbReference type="ARBA" id="ARBA00004496"/>
    </source>
</evidence>
<comment type="subcellular location">
    <subcellularLocation>
        <location evidence="3">Cytoplasm</location>
    </subcellularLocation>
</comment>
<feature type="compositionally biased region" description="Basic residues" evidence="17">
    <location>
        <begin position="27"/>
        <end position="43"/>
    </location>
</feature>
<sequence>MSRTVLLDRPGTRPEPPRRARDDARRSAVRLRRTSGRALRSRRERAEEELAGRARQQAAVAALGLSALRGAELQDLLEEAVILVARTLGADHCKVMQLVEPDTLLLRAGFGWRAGQVGRYTTGLSAESPCGYSLRSGAPIVVEDFATDARFPSPPQLLHEHGIVSAASVLIRDRHGTFGVLGAYTRSRRAFGQDDLDFLQSVANVLATTVERHRVEDQLRDHREQLQALSRRLLEAQEAERRAVARDLHDELGQLLTALKMDLRWLERRLGALDPAERSGAMIDRAVAASSLVDQTVRTVQRMAADLRSGPLERLGLGSALGCEGRRFQERTGISCEVRLAEQLPELPMAVATALYRIAQEALTNVARHAGAQRVVILLRAGGSELALRIQDDGRGIDDAAAGAGLGLGLLGMHERASMLGGHVKIARGPAGGTVVTTRVPLAPTAVASPEVAT</sequence>
<evidence type="ECO:0000256" key="9">
    <source>
        <dbReference type="ARBA" id="ARBA00022723"/>
    </source>
</evidence>
<keyword evidence="13" id="KW-0411">Iron-sulfur</keyword>
<gene>
    <name evidence="19" type="ORF">AMOR_45860</name>
</gene>
<evidence type="ECO:0000256" key="8">
    <source>
        <dbReference type="ARBA" id="ARBA00022679"/>
    </source>
</evidence>